<comment type="caution">
    <text evidence="1">The sequence shown here is derived from an EMBL/GenBank/DDBJ whole genome shotgun (WGS) entry which is preliminary data.</text>
</comment>
<reference evidence="1" key="1">
    <citation type="submission" date="2021-02" db="EMBL/GenBank/DDBJ databases">
        <authorList>
            <person name="Nowell W R."/>
        </authorList>
    </citation>
    <scope>NUCLEOTIDE SEQUENCE</scope>
</reference>
<proteinExistence type="predicted"/>
<evidence type="ECO:0000313" key="3">
    <source>
        <dbReference type="Proteomes" id="UP000663829"/>
    </source>
</evidence>
<sequence>MKGRPRRGP</sequence>
<dbReference type="EMBL" id="CAJOBC010113571">
    <property type="protein sequence ID" value="CAF4540897.1"/>
    <property type="molecule type" value="Genomic_DNA"/>
</dbReference>
<feature type="non-terminal residue" evidence="1">
    <location>
        <position position="9"/>
    </location>
</feature>
<dbReference type="Proteomes" id="UP000681722">
    <property type="component" value="Unassembled WGS sequence"/>
</dbReference>
<gene>
    <name evidence="1" type="ORF">GPM918_LOCUS44637</name>
    <name evidence="2" type="ORF">SRO942_LOCUS46585</name>
</gene>
<evidence type="ECO:0000313" key="1">
    <source>
        <dbReference type="EMBL" id="CAF1635752.1"/>
    </source>
</evidence>
<dbReference type="Proteomes" id="UP000663829">
    <property type="component" value="Unassembled WGS sequence"/>
</dbReference>
<evidence type="ECO:0000313" key="2">
    <source>
        <dbReference type="EMBL" id="CAF4540897.1"/>
    </source>
</evidence>
<name>A0A816DK45_9BILA</name>
<protein>
    <submittedName>
        <fullName evidence="1">Uncharacterized protein</fullName>
    </submittedName>
</protein>
<organism evidence="1 3">
    <name type="scientific">Didymodactylos carnosus</name>
    <dbReference type="NCBI Taxonomy" id="1234261"/>
    <lineage>
        <taxon>Eukaryota</taxon>
        <taxon>Metazoa</taxon>
        <taxon>Spiralia</taxon>
        <taxon>Gnathifera</taxon>
        <taxon>Rotifera</taxon>
        <taxon>Eurotatoria</taxon>
        <taxon>Bdelloidea</taxon>
        <taxon>Philodinida</taxon>
        <taxon>Philodinidae</taxon>
        <taxon>Didymodactylos</taxon>
    </lineage>
</organism>
<accession>A0A816DK45</accession>
<keyword evidence="3" id="KW-1185">Reference proteome</keyword>
<dbReference type="EMBL" id="CAJNOQ010045268">
    <property type="protein sequence ID" value="CAF1635752.1"/>
    <property type="molecule type" value="Genomic_DNA"/>
</dbReference>